<evidence type="ECO:0000313" key="2">
    <source>
        <dbReference type="Proteomes" id="UP001178277"/>
    </source>
</evidence>
<protein>
    <submittedName>
        <fullName evidence="1">Uncharacterized protein</fullName>
    </submittedName>
</protein>
<gene>
    <name evidence="1" type="ORF">Q8G35_10915</name>
</gene>
<dbReference type="Proteomes" id="UP001178277">
    <property type="component" value="Unassembled WGS sequence"/>
</dbReference>
<dbReference type="AlphaFoldDB" id="A0AA90P4Q9"/>
<sequence length="62" mass="7116">MESLTNGVRIQLLDEYGIFVFYLELNEKFTAGMVDVCPPGTKHGPWKLPNGCKVFEVQYYTK</sequence>
<dbReference type="EMBL" id="JAUUTP010000009">
    <property type="protein sequence ID" value="MDP1418924.1"/>
    <property type="molecule type" value="Genomic_DNA"/>
</dbReference>
<organism evidence="1 2">
    <name type="scientific">Peribacillus simplex</name>
    <dbReference type="NCBI Taxonomy" id="1478"/>
    <lineage>
        <taxon>Bacteria</taxon>
        <taxon>Bacillati</taxon>
        <taxon>Bacillota</taxon>
        <taxon>Bacilli</taxon>
        <taxon>Bacillales</taxon>
        <taxon>Bacillaceae</taxon>
        <taxon>Peribacillus</taxon>
    </lineage>
</organism>
<proteinExistence type="predicted"/>
<reference evidence="1" key="1">
    <citation type="submission" date="2023-07" db="EMBL/GenBank/DDBJ databases">
        <title>Murine gut Bacillus species.</title>
        <authorList>
            <person name="Gutman E."/>
            <person name="Hashuel R."/>
            <person name="Litvak Y."/>
        </authorList>
    </citation>
    <scope>NUCLEOTIDE SEQUENCE</scope>
    <source>
        <strain evidence="1">RU283</strain>
    </source>
</reference>
<comment type="caution">
    <text evidence="1">The sequence shown here is derived from an EMBL/GenBank/DDBJ whole genome shotgun (WGS) entry which is preliminary data.</text>
</comment>
<evidence type="ECO:0000313" key="1">
    <source>
        <dbReference type="EMBL" id="MDP1418924.1"/>
    </source>
</evidence>
<accession>A0AA90P4Q9</accession>
<dbReference type="RefSeq" id="WP_305160223.1">
    <property type="nucleotide sequence ID" value="NZ_JAUUTP010000009.1"/>
</dbReference>
<name>A0AA90P4Q9_9BACI</name>